<evidence type="ECO:0000256" key="1">
    <source>
        <dbReference type="ARBA" id="ARBA00001917"/>
    </source>
</evidence>
<dbReference type="InterPro" id="IPR024036">
    <property type="entry name" value="tRNA-dHydroUridine_Synthase_C"/>
</dbReference>
<dbReference type="GO" id="GO:0017150">
    <property type="term" value="F:tRNA dihydrouridine synthase activity"/>
    <property type="evidence" value="ECO:0007669"/>
    <property type="project" value="InterPro"/>
</dbReference>
<dbReference type="CDD" id="cd02801">
    <property type="entry name" value="DUS_like_FMN"/>
    <property type="match status" value="1"/>
</dbReference>
<name>A0AAE3DY91_9FIRM</name>
<feature type="binding site" evidence="14">
    <location>
        <position position="169"/>
    </location>
    <ligand>
        <name>FMN</name>
        <dbReference type="ChEBI" id="CHEBI:58210"/>
    </ligand>
</feature>
<keyword evidence="5 12" id="KW-0288">FMN</keyword>
<dbReference type="PANTHER" id="PTHR45846">
    <property type="entry name" value="TRNA-DIHYDROURIDINE(47) SYNTHASE [NAD(P)(+)]-LIKE"/>
    <property type="match status" value="1"/>
</dbReference>
<comment type="catalytic activity">
    <reaction evidence="11">
        <text>a 5,6-dihydrouridine in tRNA + NAD(+) = a uridine in tRNA + NADH + H(+)</text>
        <dbReference type="Rhea" id="RHEA:54452"/>
        <dbReference type="Rhea" id="RHEA-COMP:13339"/>
        <dbReference type="Rhea" id="RHEA-COMP:13887"/>
        <dbReference type="ChEBI" id="CHEBI:15378"/>
        <dbReference type="ChEBI" id="CHEBI:57540"/>
        <dbReference type="ChEBI" id="CHEBI:57945"/>
        <dbReference type="ChEBI" id="CHEBI:65315"/>
        <dbReference type="ChEBI" id="CHEBI:74443"/>
    </reaction>
</comment>
<evidence type="ECO:0000259" key="15">
    <source>
        <dbReference type="Pfam" id="PF01207"/>
    </source>
</evidence>
<dbReference type="SUPFAM" id="SSF51395">
    <property type="entry name" value="FMN-linked oxidoreductases"/>
    <property type="match status" value="1"/>
</dbReference>
<keyword evidence="17" id="KW-1185">Reference proteome</keyword>
<organism evidence="16 17">
    <name type="scientific">Hominilimicola fabiformis</name>
    <dbReference type="NCBI Taxonomy" id="2885356"/>
    <lineage>
        <taxon>Bacteria</taxon>
        <taxon>Bacillati</taxon>
        <taxon>Bacillota</taxon>
        <taxon>Clostridia</taxon>
        <taxon>Eubacteriales</taxon>
        <taxon>Oscillospiraceae</taxon>
        <taxon>Hominilimicola</taxon>
    </lineage>
</organism>
<sequence length="320" mass="35227">MKIGNFETENNVFLAPMAGVTDLPFRKICRRYGAGLVYSEMVSAKGLYYNDKKTADLMRIDDEERPCAIQIFGSDADIMAEVIPKVMAVKPDIIDINMGCPTPKIVNNGDGSALLKTPEKIGEIVHKVSSASPVPVTVKIRKGWDDDSINAVEVAKIIEQGGAAAIAIHGRTRAEFYSGTADWDIIKKVKESVSIPVIGNGDIKCAEDAKRMIDMTGCDAVMIGRGCEGNPFIFRQVNEYLKNGKVNFEPTPQDRLAQALEHIEMLVEEKGESRGIKEARKHIAWYIKGLAGSSRLKGEVFKISDIATMRICLTDYINQL</sequence>
<evidence type="ECO:0000256" key="3">
    <source>
        <dbReference type="ARBA" id="ARBA00022555"/>
    </source>
</evidence>
<keyword evidence="9 12" id="KW-0560">Oxidoreductase</keyword>
<evidence type="ECO:0000313" key="16">
    <source>
        <dbReference type="EMBL" id="MCC2210000.1"/>
    </source>
</evidence>
<feature type="binding site" evidence="14">
    <location>
        <begin position="16"/>
        <end position="18"/>
    </location>
    <ligand>
        <name>FMN</name>
        <dbReference type="ChEBI" id="CHEBI:58210"/>
    </ligand>
</feature>
<dbReference type="EC" id="1.3.1.-" evidence="12"/>
<evidence type="ECO:0000256" key="8">
    <source>
        <dbReference type="ARBA" id="ARBA00022884"/>
    </source>
</evidence>
<accession>A0AAE3DY91</accession>
<dbReference type="Gene3D" id="3.20.20.70">
    <property type="entry name" value="Aldolase class I"/>
    <property type="match status" value="1"/>
</dbReference>
<dbReference type="NCBIfam" id="TIGR00737">
    <property type="entry name" value="nifR3_yhdG"/>
    <property type="match status" value="1"/>
</dbReference>
<feature type="binding site" evidence="14">
    <location>
        <position position="70"/>
    </location>
    <ligand>
        <name>FMN</name>
        <dbReference type="ChEBI" id="CHEBI:58210"/>
    </ligand>
</feature>
<keyword evidence="4 12" id="KW-0285">Flavoprotein</keyword>
<dbReference type="Proteomes" id="UP001198242">
    <property type="component" value="Unassembled WGS sequence"/>
</dbReference>
<evidence type="ECO:0000256" key="5">
    <source>
        <dbReference type="ARBA" id="ARBA00022643"/>
    </source>
</evidence>
<dbReference type="Gene3D" id="1.10.1200.80">
    <property type="entry name" value="Putative flavin oxidoreducatase, domain 2"/>
    <property type="match status" value="1"/>
</dbReference>
<dbReference type="AlphaFoldDB" id="A0AAE3DY91"/>
<dbReference type="EMBL" id="JAJEQM010000004">
    <property type="protein sequence ID" value="MCC2210000.1"/>
    <property type="molecule type" value="Genomic_DNA"/>
</dbReference>
<evidence type="ECO:0000256" key="12">
    <source>
        <dbReference type="PIRNR" id="PIRNR006621"/>
    </source>
</evidence>
<protein>
    <recommendedName>
        <fullName evidence="12">tRNA-dihydrouridine synthase</fullName>
        <ecNumber evidence="12">1.3.1.-</ecNumber>
    </recommendedName>
</protein>
<dbReference type="GO" id="GO:0050660">
    <property type="term" value="F:flavin adenine dinucleotide binding"/>
    <property type="evidence" value="ECO:0007669"/>
    <property type="project" value="InterPro"/>
</dbReference>
<evidence type="ECO:0000256" key="9">
    <source>
        <dbReference type="ARBA" id="ARBA00023002"/>
    </source>
</evidence>
<keyword evidence="8" id="KW-0694">RNA-binding</keyword>
<feature type="domain" description="DUS-like FMN-binding" evidence="15">
    <location>
        <begin position="14"/>
        <end position="308"/>
    </location>
</feature>
<dbReference type="PROSITE" id="PS01136">
    <property type="entry name" value="UPF0034"/>
    <property type="match status" value="1"/>
</dbReference>
<reference evidence="16 17" key="1">
    <citation type="submission" date="2021-10" db="EMBL/GenBank/DDBJ databases">
        <title>Anaerobic single-cell dispensing facilitates the cultivation of human gut bacteria.</title>
        <authorList>
            <person name="Afrizal A."/>
        </authorList>
    </citation>
    <scope>NUCLEOTIDE SEQUENCE [LARGE SCALE GENOMIC DNA]</scope>
    <source>
        <strain evidence="16 17">CLA-AA-H232</strain>
    </source>
</reference>
<evidence type="ECO:0000256" key="13">
    <source>
        <dbReference type="PIRSR" id="PIRSR006621-1"/>
    </source>
</evidence>
<comment type="caution">
    <text evidence="16">The sequence shown here is derived from an EMBL/GenBank/DDBJ whole genome shotgun (WGS) entry which is preliminary data.</text>
</comment>
<dbReference type="InterPro" id="IPR001269">
    <property type="entry name" value="DUS_fam"/>
</dbReference>
<evidence type="ECO:0000256" key="10">
    <source>
        <dbReference type="ARBA" id="ARBA00048205"/>
    </source>
</evidence>
<dbReference type="RefSeq" id="WP_147514283.1">
    <property type="nucleotide sequence ID" value="NZ_JAJEQM010000004.1"/>
</dbReference>
<dbReference type="PANTHER" id="PTHR45846:SF1">
    <property type="entry name" value="TRNA-DIHYDROURIDINE(47) SYNTHASE [NAD(P)(+)]-LIKE"/>
    <property type="match status" value="1"/>
</dbReference>
<dbReference type="PIRSF" id="PIRSF006621">
    <property type="entry name" value="Dus"/>
    <property type="match status" value="1"/>
</dbReference>
<comment type="similarity">
    <text evidence="12">Belongs to the dus family.</text>
</comment>
<keyword evidence="6 12" id="KW-0819">tRNA processing</keyword>
<dbReference type="InterPro" id="IPR013785">
    <property type="entry name" value="Aldolase_TIM"/>
</dbReference>
<evidence type="ECO:0000256" key="14">
    <source>
        <dbReference type="PIRSR" id="PIRSR006621-2"/>
    </source>
</evidence>
<dbReference type="InterPro" id="IPR035587">
    <property type="entry name" value="DUS-like_FMN-bd"/>
</dbReference>
<comment type="catalytic activity">
    <reaction evidence="10">
        <text>a 5,6-dihydrouridine in tRNA + NADP(+) = a uridine in tRNA + NADPH + H(+)</text>
        <dbReference type="Rhea" id="RHEA:23624"/>
        <dbReference type="Rhea" id="RHEA-COMP:13339"/>
        <dbReference type="Rhea" id="RHEA-COMP:13887"/>
        <dbReference type="ChEBI" id="CHEBI:15378"/>
        <dbReference type="ChEBI" id="CHEBI:57783"/>
        <dbReference type="ChEBI" id="CHEBI:58349"/>
        <dbReference type="ChEBI" id="CHEBI:65315"/>
        <dbReference type="ChEBI" id="CHEBI:74443"/>
    </reaction>
</comment>
<keyword evidence="7" id="KW-0521">NADP</keyword>
<evidence type="ECO:0000256" key="7">
    <source>
        <dbReference type="ARBA" id="ARBA00022857"/>
    </source>
</evidence>
<feature type="active site" description="Proton donor" evidence="13">
    <location>
        <position position="100"/>
    </location>
</feature>
<dbReference type="InterPro" id="IPR018517">
    <property type="entry name" value="tRNA_hU_synthase_CS"/>
</dbReference>
<evidence type="ECO:0000313" key="17">
    <source>
        <dbReference type="Proteomes" id="UP001198242"/>
    </source>
</evidence>
<dbReference type="Pfam" id="PF01207">
    <property type="entry name" value="Dus"/>
    <property type="match status" value="1"/>
</dbReference>
<comment type="cofactor">
    <cofactor evidence="1 12 14">
        <name>FMN</name>
        <dbReference type="ChEBI" id="CHEBI:58210"/>
    </cofactor>
</comment>
<gene>
    <name evidence="16" type="primary">dusB</name>
    <name evidence="16" type="ORF">LKE05_04235</name>
</gene>
<evidence type="ECO:0000256" key="6">
    <source>
        <dbReference type="ARBA" id="ARBA00022694"/>
    </source>
</evidence>
<evidence type="ECO:0000256" key="2">
    <source>
        <dbReference type="ARBA" id="ARBA00002790"/>
    </source>
</evidence>
<evidence type="ECO:0000256" key="4">
    <source>
        <dbReference type="ARBA" id="ARBA00022630"/>
    </source>
</evidence>
<feature type="binding site" evidence="14">
    <location>
        <position position="139"/>
    </location>
    <ligand>
        <name>FMN</name>
        <dbReference type="ChEBI" id="CHEBI:58210"/>
    </ligand>
</feature>
<feature type="binding site" evidence="14">
    <location>
        <begin position="224"/>
        <end position="225"/>
    </location>
    <ligand>
        <name>FMN</name>
        <dbReference type="ChEBI" id="CHEBI:58210"/>
    </ligand>
</feature>
<dbReference type="GO" id="GO:0000049">
    <property type="term" value="F:tRNA binding"/>
    <property type="evidence" value="ECO:0007669"/>
    <property type="project" value="UniProtKB-KW"/>
</dbReference>
<keyword evidence="3" id="KW-0820">tRNA-binding</keyword>
<comment type="function">
    <text evidence="2 12">Catalyzes the synthesis of 5,6-dihydrouridine (D), a modified base found in the D-loop of most tRNAs, via the reduction of the C5-C6 double bond in target uridines.</text>
</comment>
<keyword evidence="14" id="KW-0547">Nucleotide-binding</keyword>
<dbReference type="InterPro" id="IPR004652">
    <property type="entry name" value="DusB-like"/>
</dbReference>
<evidence type="ECO:0000256" key="11">
    <source>
        <dbReference type="ARBA" id="ARBA00048802"/>
    </source>
</evidence>
<proteinExistence type="inferred from homology"/>